<reference evidence="2" key="1">
    <citation type="submission" date="2019-12" db="EMBL/GenBank/DDBJ databases">
        <title>Whole-genome sequence of Halomicrobium mukohataei pws1.</title>
        <authorList>
            <person name="Verma D.K."/>
            <person name="Gopal K."/>
            <person name="Prasad E.S."/>
        </authorList>
    </citation>
    <scope>NUCLEOTIDE SEQUENCE</scope>
    <source>
        <strain evidence="2">Pws1</strain>
    </source>
</reference>
<dbReference type="InterPro" id="IPR041492">
    <property type="entry name" value="HAD_2"/>
</dbReference>
<evidence type="ECO:0000256" key="1">
    <source>
        <dbReference type="ARBA" id="ARBA00007958"/>
    </source>
</evidence>
<dbReference type="GO" id="GO:0006281">
    <property type="term" value="P:DNA repair"/>
    <property type="evidence" value="ECO:0007669"/>
    <property type="project" value="TreeGrafter"/>
</dbReference>
<evidence type="ECO:0000313" key="2">
    <source>
        <dbReference type="EMBL" id="NLV10063.1"/>
    </source>
</evidence>
<dbReference type="Gene3D" id="3.40.50.1000">
    <property type="entry name" value="HAD superfamily/HAD-like"/>
    <property type="match status" value="1"/>
</dbReference>
<dbReference type="SUPFAM" id="SSF56784">
    <property type="entry name" value="HAD-like"/>
    <property type="match status" value="1"/>
</dbReference>
<organism evidence="2 3">
    <name type="scientific">Halomicrobium mukohataei</name>
    <dbReference type="NCBI Taxonomy" id="57705"/>
    <lineage>
        <taxon>Archaea</taxon>
        <taxon>Methanobacteriati</taxon>
        <taxon>Methanobacteriota</taxon>
        <taxon>Stenosarchaea group</taxon>
        <taxon>Halobacteria</taxon>
        <taxon>Halobacteriales</taxon>
        <taxon>Haloarculaceae</taxon>
        <taxon>Halomicrobium</taxon>
    </lineage>
</organism>
<dbReference type="InterPro" id="IPR036412">
    <property type="entry name" value="HAD-like_sf"/>
</dbReference>
<dbReference type="InterPro" id="IPR023214">
    <property type="entry name" value="HAD_sf"/>
</dbReference>
<keyword evidence="2" id="KW-0378">Hydrolase</keyword>
<gene>
    <name evidence="2" type="ORF">GOC74_08990</name>
</gene>
<evidence type="ECO:0000313" key="3">
    <source>
        <dbReference type="Proteomes" id="UP000608662"/>
    </source>
</evidence>
<dbReference type="InterPro" id="IPR050155">
    <property type="entry name" value="HAD-like_hydrolase_sf"/>
</dbReference>
<dbReference type="SFLD" id="SFLDG01129">
    <property type="entry name" value="C1.5:_HAD__Beta-PGM__Phosphata"/>
    <property type="match status" value="1"/>
</dbReference>
<dbReference type="GO" id="GO:0008967">
    <property type="term" value="F:phosphoglycolate phosphatase activity"/>
    <property type="evidence" value="ECO:0007669"/>
    <property type="project" value="TreeGrafter"/>
</dbReference>
<dbReference type="PANTHER" id="PTHR43434:SF1">
    <property type="entry name" value="PHOSPHOGLYCOLATE PHOSPHATASE"/>
    <property type="match status" value="1"/>
</dbReference>
<dbReference type="NCBIfam" id="TIGR01549">
    <property type="entry name" value="HAD-SF-IA-v1"/>
    <property type="match status" value="1"/>
</dbReference>
<accession>A0A847U327</accession>
<comment type="caution">
    <text evidence="2">The sequence shown here is derived from an EMBL/GenBank/DDBJ whole genome shotgun (WGS) entry which is preliminary data.</text>
</comment>
<comment type="similarity">
    <text evidence="1">Belongs to the HAD-like hydrolase superfamily.</text>
</comment>
<dbReference type="InterPro" id="IPR006439">
    <property type="entry name" value="HAD-SF_hydro_IA"/>
</dbReference>
<sequence>MARDYDAVVFDNDGVLIERTDERLLAEAVGEAFAAFDVSVDEERAREMAASDGPPGEAFERRFDIDPAEFWQRREAKASAIQREAIHSGEKSLYDDTAVLEALPHATGLVSNNQHATIEFILDHHDLGRHFETAYGRVPTIDGARRKKPDPSYIEQALDDLGTRSALYVGDSEKDVVAAQRAGIDSAFVRRDHRADLDLSATPTYEVTDLYELADRLGVRIE</sequence>
<dbReference type="EMBL" id="WOYG01000001">
    <property type="protein sequence ID" value="NLV10063.1"/>
    <property type="molecule type" value="Genomic_DNA"/>
</dbReference>
<dbReference type="PANTHER" id="PTHR43434">
    <property type="entry name" value="PHOSPHOGLYCOLATE PHOSPHATASE"/>
    <property type="match status" value="1"/>
</dbReference>
<dbReference type="OrthoDB" id="115864at2157"/>
<dbReference type="AlphaFoldDB" id="A0A847U327"/>
<dbReference type="Proteomes" id="UP000608662">
    <property type="component" value="Unassembled WGS sequence"/>
</dbReference>
<name>A0A847U327_9EURY</name>
<proteinExistence type="inferred from homology"/>
<dbReference type="SFLD" id="SFLDS00003">
    <property type="entry name" value="Haloacid_Dehalogenase"/>
    <property type="match status" value="1"/>
</dbReference>
<protein>
    <submittedName>
        <fullName evidence="2">HAD-IA family hydrolase</fullName>
    </submittedName>
</protein>
<dbReference type="RefSeq" id="WP_170093826.1">
    <property type="nucleotide sequence ID" value="NZ_WOYG01000001.1"/>
</dbReference>
<dbReference type="Pfam" id="PF13419">
    <property type="entry name" value="HAD_2"/>
    <property type="match status" value="1"/>
</dbReference>